<dbReference type="Proteomes" id="UP001499854">
    <property type="component" value="Unassembled WGS sequence"/>
</dbReference>
<evidence type="ECO:0000313" key="2">
    <source>
        <dbReference type="EMBL" id="GAA1964092.1"/>
    </source>
</evidence>
<sequence>MVAMRRGLRSIGVDSRTIGYMWQRYVTDMDIAGPDKGEEANTPSCPRATKATFPTATSSSGRSTR</sequence>
<feature type="compositionally biased region" description="Polar residues" evidence="1">
    <location>
        <begin position="52"/>
        <end position="65"/>
    </location>
</feature>
<comment type="caution">
    <text evidence="2">The sequence shown here is derived from an EMBL/GenBank/DDBJ whole genome shotgun (WGS) entry which is preliminary data.</text>
</comment>
<feature type="region of interest" description="Disordered" evidence="1">
    <location>
        <begin position="31"/>
        <end position="65"/>
    </location>
</feature>
<keyword evidence="3" id="KW-1185">Reference proteome</keyword>
<evidence type="ECO:0000256" key="1">
    <source>
        <dbReference type="SAM" id="MobiDB-lite"/>
    </source>
</evidence>
<evidence type="ECO:0000313" key="3">
    <source>
        <dbReference type="Proteomes" id="UP001499854"/>
    </source>
</evidence>
<protein>
    <submittedName>
        <fullName evidence="2">Uncharacterized protein</fullName>
    </submittedName>
</protein>
<proteinExistence type="predicted"/>
<reference evidence="2 3" key="1">
    <citation type="journal article" date="2019" name="Int. J. Syst. Evol. Microbiol.">
        <title>The Global Catalogue of Microorganisms (GCM) 10K type strain sequencing project: providing services to taxonomists for standard genome sequencing and annotation.</title>
        <authorList>
            <consortium name="The Broad Institute Genomics Platform"/>
            <consortium name="The Broad Institute Genome Sequencing Center for Infectious Disease"/>
            <person name="Wu L."/>
            <person name="Ma J."/>
        </authorList>
    </citation>
    <scope>NUCLEOTIDE SEQUENCE [LARGE SCALE GENOMIC DNA]</scope>
    <source>
        <strain evidence="2 3">JCM 16013</strain>
    </source>
</reference>
<name>A0ABN2R636_9ACTN</name>
<organism evidence="2 3">
    <name type="scientific">Catenulispora subtropica</name>
    <dbReference type="NCBI Taxonomy" id="450798"/>
    <lineage>
        <taxon>Bacteria</taxon>
        <taxon>Bacillati</taxon>
        <taxon>Actinomycetota</taxon>
        <taxon>Actinomycetes</taxon>
        <taxon>Catenulisporales</taxon>
        <taxon>Catenulisporaceae</taxon>
        <taxon>Catenulispora</taxon>
    </lineage>
</organism>
<dbReference type="EMBL" id="BAAAQM010000009">
    <property type="protein sequence ID" value="GAA1964092.1"/>
    <property type="molecule type" value="Genomic_DNA"/>
</dbReference>
<gene>
    <name evidence="2" type="ORF">GCM10009838_21650</name>
</gene>
<accession>A0ABN2R636</accession>